<name>A0ABR9BJK7_9GAMM</name>
<dbReference type="PANTHER" id="PTHR32234">
    <property type="entry name" value="THIOL:DISULFIDE INTERCHANGE PROTEIN DSBD"/>
    <property type="match status" value="1"/>
</dbReference>
<accession>A0ABR9BJK7</accession>
<protein>
    <submittedName>
        <fullName evidence="8">Sulfite exporter TauE/SafE family protein</fullName>
    </submittedName>
</protein>
<feature type="transmembrane region" description="Helical" evidence="6">
    <location>
        <begin position="57"/>
        <end position="81"/>
    </location>
</feature>
<feature type="domain" description="Cytochrome C biogenesis protein transmembrane" evidence="7">
    <location>
        <begin position="17"/>
        <end position="221"/>
    </location>
</feature>
<keyword evidence="5 6" id="KW-0472">Membrane</keyword>
<dbReference type="Pfam" id="PF02683">
    <property type="entry name" value="DsbD_TM"/>
    <property type="match status" value="1"/>
</dbReference>
<keyword evidence="4 6" id="KW-1133">Transmembrane helix</keyword>
<dbReference type="EMBL" id="JACYTP010000004">
    <property type="protein sequence ID" value="MBD8512652.1"/>
    <property type="molecule type" value="Genomic_DNA"/>
</dbReference>
<keyword evidence="9" id="KW-1185">Reference proteome</keyword>
<dbReference type="InterPro" id="IPR003834">
    <property type="entry name" value="Cyt_c_assmbl_TM_dom"/>
</dbReference>
<evidence type="ECO:0000313" key="8">
    <source>
        <dbReference type="EMBL" id="MBD8512652.1"/>
    </source>
</evidence>
<evidence type="ECO:0000256" key="2">
    <source>
        <dbReference type="ARBA" id="ARBA00022692"/>
    </source>
</evidence>
<evidence type="ECO:0000256" key="4">
    <source>
        <dbReference type="ARBA" id="ARBA00022989"/>
    </source>
</evidence>
<organism evidence="8 9">
    <name type="scientific">Photobacterium arenosum</name>
    <dbReference type="NCBI Taxonomy" id="2774143"/>
    <lineage>
        <taxon>Bacteria</taxon>
        <taxon>Pseudomonadati</taxon>
        <taxon>Pseudomonadota</taxon>
        <taxon>Gammaproteobacteria</taxon>
        <taxon>Vibrionales</taxon>
        <taxon>Vibrionaceae</taxon>
        <taxon>Photobacterium</taxon>
    </lineage>
</organism>
<comment type="caution">
    <text evidence="8">The sequence shown here is derived from an EMBL/GenBank/DDBJ whole genome shotgun (WGS) entry which is preliminary data.</text>
</comment>
<dbReference type="PANTHER" id="PTHR32234:SF0">
    <property type="entry name" value="THIOL:DISULFIDE INTERCHANGE PROTEIN DSBD"/>
    <property type="match status" value="1"/>
</dbReference>
<feature type="transmembrane region" description="Helical" evidence="6">
    <location>
        <begin position="208"/>
        <end position="227"/>
    </location>
</feature>
<evidence type="ECO:0000256" key="5">
    <source>
        <dbReference type="ARBA" id="ARBA00023136"/>
    </source>
</evidence>
<feature type="transmembrane region" description="Helical" evidence="6">
    <location>
        <begin position="14"/>
        <end position="36"/>
    </location>
</feature>
<comment type="subcellular location">
    <subcellularLocation>
        <location evidence="1">Membrane</location>
        <topology evidence="1">Multi-pass membrane protein</topology>
    </subcellularLocation>
</comment>
<gene>
    <name evidence="8" type="ORF">IFO68_08100</name>
</gene>
<dbReference type="RefSeq" id="WP_192015437.1">
    <property type="nucleotide sequence ID" value="NZ_JACYTP010000004.1"/>
</dbReference>
<evidence type="ECO:0000259" key="7">
    <source>
        <dbReference type="Pfam" id="PF02683"/>
    </source>
</evidence>
<feature type="transmembrane region" description="Helical" evidence="6">
    <location>
        <begin position="168"/>
        <end position="196"/>
    </location>
</feature>
<evidence type="ECO:0000313" key="9">
    <source>
        <dbReference type="Proteomes" id="UP000649768"/>
    </source>
</evidence>
<dbReference type="Proteomes" id="UP000649768">
    <property type="component" value="Unassembled WGS sequence"/>
</dbReference>
<reference evidence="8 9" key="1">
    <citation type="submission" date="2020-09" db="EMBL/GenBank/DDBJ databases">
        <title>Photobacterium sp. CAU 1568 isolated from sand of Sido Beach.</title>
        <authorList>
            <person name="Kim W."/>
        </authorList>
    </citation>
    <scope>NUCLEOTIDE SEQUENCE [LARGE SCALE GENOMIC DNA]</scope>
    <source>
        <strain evidence="8 9">CAU 1568</strain>
    </source>
</reference>
<keyword evidence="2 6" id="KW-0812">Transmembrane</keyword>
<feature type="transmembrane region" description="Helical" evidence="6">
    <location>
        <begin position="134"/>
        <end position="162"/>
    </location>
</feature>
<keyword evidence="3" id="KW-0201">Cytochrome c-type biogenesis</keyword>
<evidence type="ECO:0000256" key="6">
    <source>
        <dbReference type="SAM" id="Phobius"/>
    </source>
</evidence>
<proteinExistence type="predicted"/>
<feature type="transmembrane region" description="Helical" evidence="6">
    <location>
        <begin position="93"/>
        <end position="113"/>
    </location>
</feature>
<sequence>METAIQTALFNQQFGLWIVGAVFLTGLLTSLTPCVYPMLPITVSVVGSHAKGRWQSFGLSVSYVIGLAVIYALLGVLAATTGQLFGVVASHPITLILVGVFCFAMAAWMLGWLQLPGLSLGLPLPQFVRQPVIATFLAGACSGLVMAPCTSPVLGMLLMYVASSGNAYWAALLMFVFALGMSALLVLAGTFGGLLTSLPRSGQWMNRVKWLMAALMAGAGTFFFFQVM</sequence>
<evidence type="ECO:0000256" key="3">
    <source>
        <dbReference type="ARBA" id="ARBA00022748"/>
    </source>
</evidence>
<evidence type="ECO:0000256" key="1">
    <source>
        <dbReference type="ARBA" id="ARBA00004141"/>
    </source>
</evidence>